<evidence type="ECO:0000256" key="1">
    <source>
        <dbReference type="ARBA" id="ARBA00002056"/>
    </source>
</evidence>
<evidence type="ECO:0000256" key="5">
    <source>
        <dbReference type="ARBA" id="ARBA00022516"/>
    </source>
</evidence>
<evidence type="ECO:0000256" key="9">
    <source>
        <dbReference type="ARBA" id="ARBA00023098"/>
    </source>
</evidence>
<dbReference type="InterPro" id="IPR003835">
    <property type="entry name" value="Glyco_trans_19"/>
</dbReference>
<reference evidence="12 13" key="1">
    <citation type="submission" date="2017-01" db="EMBL/GenBank/DDBJ databases">
        <authorList>
            <person name="Mah S.A."/>
            <person name="Swanson W.J."/>
            <person name="Moy G.W."/>
            <person name="Vacquier V.D."/>
        </authorList>
    </citation>
    <scope>NUCLEOTIDE SEQUENCE [LARGE SCALE GENOMIC DNA]</scope>
    <source>
        <strain evidence="12 13">DCY110</strain>
    </source>
</reference>
<dbReference type="HAMAP" id="MF_00392">
    <property type="entry name" value="LpxB"/>
    <property type="match status" value="1"/>
</dbReference>
<evidence type="ECO:0000256" key="11">
    <source>
        <dbReference type="HAMAP-Rule" id="MF_00392"/>
    </source>
</evidence>
<evidence type="ECO:0000256" key="6">
    <source>
        <dbReference type="ARBA" id="ARBA00022556"/>
    </source>
</evidence>
<dbReference type="STRING" id="1842727.RD110_19745"/>
<dbReference type="Pfam" id="PF02684">
    <property type="entry name" value="LpxB"/>
    <property type="match status" value="1"/>
</dbReference>
<keyword evidence="8 11" id="KW-0808">Transferase</keyword>
<dbReference type="NCBIfam" id="TIGR00215">
    <property type="entry name" value="lpxB"/>
    <property type="match status" value="1"/>
</dbReference>
<evidence type="ECO:0000256" key="3">
    <source>
        <dbReference type="ARBA" id="ARBA00012687"/>
    </source>
</evidence>
<evidence type="ECO:0000256" key="4">
    <source>
        <dbReference type="ARBA" id="ARBA00020902"/>
    </source>
</evidence>
<comment type="function">
    <text evidence="1 11">Condensation of UDP-2,3-diacylglucosamine and 2,3-diacylglucosamine-1-phosphate to form lipid A disaccharide, a precursor of lipid A, a phosphorylated glycolipid that anchors the lipopolysaccharide to the outer membrane of the cell.</text>
</comment>
<evidence type="ECO:0000256" key="2">
    <source>
        <dbReference type="ARBA" id="ARBA00007868"/>
    </source>
</evidence>
<comment type="pathway">
    <text evidence="11">Bacterial outer membrane biogenesis; LPS lipid A biosynthesis.</text>
</comment>
<evidence type="ECO:0000313" key="13">
    <source>
        <dbReference type="Proteomes" id="UP000186609"/>
    </source>
</evidence>
<dbReference type="GO" id="GO:0008915">
    <property type="term" value="F:lipid-A-disaccharide synthase activity"/>
    <property type="evidence" value="ECO:0007669"/>
    <property type="project" value="UniProtKB-UniRule"/>
</dbReference>
<keyword evidence="9 11" id="KW-0443">Lipid metabolism</keyword>
<dbReference type="SUPFAM" id="SSF53756">
    <property type="entry name" value="UDP-Glycosyltransferase/glycogen phosphorylase"/>
    <property type="match status" value="1"/>
</dbReference>
<dbReference type="GO" id="GO:0005543">
    <property type="term" value="F:phospholipid binding"/>
    <property type="evidence" value="ECO:0007669"/>
    <property type="project" value="TreeGrafter"/>
</dbReference>
<dbReference type="Gene3D" id="3.40.50.2000">
    <property type="entry name" value="Glycogen Phosphorylase B"/>
    <property type="match status" value="1"/>
</dbReference>
<organism evidence="12 13">
    <name type="scientific">Rhodoferax koreensis</name>
    <dbReference type="NCBI Taxonomy" id="1842727"/>
    <lineage>
        <taxon>Bacteria</taxon>
        <taxon>Pseudomonadati</taxon>
        <taxon>Pseudomonadota</taxon>
        <taxon>Betaproteobacteria</taxon>
        <taxon>Burkholderiales</taxon>
        <taxon>Comamonadaceae</taxon>
        <taxon>Rhodoferax</taxon>
    </lineage>
</organism>
<accession>A0A1P8K475</accession>
<comment type="catalytic activity">
    <reaction evidence="10 11">
        <text>a lipid X + a UDP-2-N,3-O-bis[(3R)-3-hydroxyacyl]-alpha-D-glucosamine = a lipid A disaccharide + UDP + H(+)</text>
        <dbReference type="Rhea" id="RHEA:67828"/>
        <dbReference type="ChEBI" id="CHEBI:15378"/>
        <dbReference type="ChEBI" id="CHEBI:58223"/>
        <dbReference type="ChEBI" id="CHEBI:137748"/>
        <dbReference type="ChEBI" id="CHEBI:176338"/>
        <dbReference type="ChEBI" id="CHEBI:176343"/>
        <dbReference type="EC" id="2.4.1.182"/>
    </reaction>
</comment>
<evidence type="ECO:0000313" key="12">
    <source>
        <dbReference type="EMBL" id="APW40815.1"/>
    </source>
</evidence>
<evidence type="ECO:0000256" key="7">
    <source>
        <dbReference type="ARBA" id="ARBA00022676"/>
    </source>
</evidence>
<keyword evidence="6 11" id="KW-0441">Lipid A biosynthesis</keyword>
<dbReference type="PANTHER" id="PTHR30372">
    <property type="entry name" value="LIPID-A-DISACCHARIDE SYNTHASE"/>
    <property type="match status" value="1"/>
</dbReference>
<keyword evidence="5 11" id="KW-0444">Lipid biosynthesis</keyword>
<sequence length="378" mass="41239">MVAGEASGDLLAGLVLDGMRARWPALQASGIGGPQMGQRGFQALWPSDKLAVHGYSMEVVRRLRELFAIRRQLRERFLRERPDVFIGVDAPDFNLGLETALKAAKVPTVHFVCPSIWAWRANRVEKIRAAADHVLCIFPFEPALLAQHGINATYVGHPLANVIPLVPDKAAARRQLGLADGDQVVAILPGSRKSEVRYLASRFFAAAALMQKAHPAIKFVVPAVPNLRSEIDAMAAACGMAGRLQIVAGQSHTVLAACDVTLIASGTATLEAALFKRPMVIAYNMHWLSWQLMRRKQLQPWVGLPNILCRDFVVPELLQDAATPEALAAAVLFWLDDQASGSAKIAAIEKTFTALHHELKRDTALLATDAIEKVIHRS</sequence>
<dbReference type="UniPathway" id="UPA00973"/>
<dbReference type="OrthoDB" id="9801642at2"/>
<gene>
    <name evidence="11" type="primary">lpxB</name>
    <name evidence="12" type="ORF">RD110_19745</name>
</gene>
<dbReference type="RefSeq" id="WP_076205315.1">
    <property type="nucleotide sequence ID" value="NZ_CP019236.1"/>
</dbReference>
<evidence type="ECO:0000256" key="8">
    <source>
        <dbReference type="ARBA" id="ARBA00022679"/>
    </source>
</evidence>
<protein>
    <recommendedName>
        <fullName evidence="4 11">Lipid-A-disaccharide synthase</fullName>
        <ecNumber evidence="3 11">2.4.1.182</ecNumber>
    </recommendedName>
</protein>
<dbReference type="KEGG" id="rhy:RD110_19745"/>
<keyword evidence="7 11" id="KW-0328">Glycosyltransferase</keyword>
<dbReference type="GO" id="GO:0016020">
    <property type="term" value="C:membrane"/>
    <property type="evidence" value="ECO:0007669"/>
    <property type="project" value="GOC"/>
</dbReference>
<name>A0A1P8K475_9BURK</name>
<comment type="similarity">
    <text evidence="2 11">Belongs to the LpxB family.</text>
</comment>
<evidence type="ECO:0000256" key="10">
    <source>
        <dbReference type="ARBA" id="ARBA00048975"/>
    </source>
</evidence>
<keyword evidence="13" id="KW-1185">Reference proteome</keyword>
<dbReference type="GO" id="GO:0009245">
    <property type="term" value="P:lipid A biosynthetic process"/>
    <property type="evidence" value="ECO:0007669"/>
    <property type="project" value="UniProtKB-UniRule"/>
</dbReference>
<proteinExistence type="inferred from homology"/>
<dbReference type="Proteomes" id="UP000186609">
    <property type="component" value="Chromosome"/>
</dbReference>
<dbReference type="AlphaFoldDB" id="A0A1P8K475"/>
<dbReference type="EMBL" id="CP019236">
    <property type="protein sequence ID" value="APW40815.1"/>
    <property type="molecule type" value="Genomic_DNA"/>
</dbReference>
<dbReference type="PANTHER" id="PTHR30372:SF4">
    <property type="entry name" value="LIPID-A-DISACCHARIDE SYNTHASE, MITOCHONDRIAL-RELATED"/>
    <property type="match status" value="1"/>
</dbReference>
<dbReference type="EC" id="2.4.1.182" evidence="3 11"/>